<reference evidence="2 3" key="1">
    <citation type="submission" date="2018-02" db="EMBL/GenBank/DDBJ databases">
        <title>Draft genome sequences of Elsinoe sp., causing black scab on jojoba.</title>
        <authorList>
            <person name="Stodart B."/>
            <person name="Jeffress S."/>
            <person name="Ash G."/>
            <person name="Arun Chinnappa K."/>
        </authorList>
    </citation>
    <scope>NUCLEOTIDE SEQUENCE [LARGE SCALE GENOMIC DNA]</scope>
    <source>
        <strain evidence="2 3">Hillstone_2</strain>
    </source>
</reference>
<accession>A0A4U7AQ19</accession>
<name>A0A4U7AQ19_9PEZI</name>
<keyword evidence="1" id="KW-0472">Membrane</keyword>
<dbReference type="EMBL" id="PTQR01000094">
    <property type="protein sequence ID" value="TKX20268.1"/>
    <property type="molecule type" value="Genomic_DNA"/>
</dbReference>
<sequence>MLTTLDYGIYSIIILVTAYLLYTHDGDRELQWLCFDNAAQFYEFLHRWQGFGQHPKGWTSAESVLRYQIVDSSDLDRLVAGLVWSSCQDRTRRFRLVYNWCMCLLQQDLREVNVWLHKYDTSHCLVTAKRSYPNGAGRYFYFAVNLNRSHVFLLDKQPDERNLSRLHHSKKLLRHSSSRYSLRFIGFARDFDRGTPHVSALPEAKATSSFNLPQNGDLATPASSDFLSLPPEIRIRIYDNIIQLGFLHQHHRDGIAVLSATRYAVESHASGLGLMIVSKAISAEFLGRIQRLKLDWPIAKLAGLWTRQPMSCFTKESLVVHRNQIRISLQVSDSDRALQNSEQLLQAILASLPDLSAEAAAGIHLQITVLLPVDDLTKLHSFAARSRALQQNLATLQSRPSVIEKVIDFDIRAAITTESKPSQLFPSLGRCLGLSNRAIYKCYSDLYLVGHICRIGRSDDILDTLEVCSDLEAPGQKDLIEYLRFHHFWTFSGPQTYGRTEGFVLEHEVPKRRVSSCLL</sequence>
<dbReference type="AlphaFoldDB" id="A0A4U7AQ19"/>
<protein>
    <submittedName>
        <fullName evidence="2">Uncharacterized protein</fullName>
    </submittedName>
</protein>
<evidence type="ECO:0000313" key="3">
    <source>
        <dbReference type="Proteomes" id="UP000308133"/>
    </source>
</evidence>
<keyword evidence="1" id="KW-1133">Transmembrane helix</keyword>
<organism evidence="2 3">
    <name type="scientific">Elsinoe australis</name>
    <dbReference type="NCBI Taxonomy" id="40998"/>
    <lineage>
        <taxon>Eukaryota</taxon>
        <taxon>Fungi</taxon>
        <taxon>Dikarya</taxon>
        <taxon>Ascomycota</taxon>
        <taxon>Pezizomycotina</taxon>
        <taxon>Dothideomycetes</taxon>
        <taxon>Dothideomycetidae</taxon>
        <taxon>Myriangiales</taxon>
        <taxon>Elsinoaceae</taxon>
        <taxon>Elsinoe</taxon>
    </lineage>
</organism>
<feature type="transmembrane region" description="Helical" evidence="1">
    <location>
        <begin position="7"/>
        <end position="24"/>
    </location>
</feature>
<dbReference type="Proteomes" id="UP000308133">
    <property type="component" value="Unassembled WGS sequence"/>
</dbReference>
<evidence type="ECO:0000256" key="1">
    <source>
        <dbReference type="SAM" id="Phobius"/>
    </source>
</evidence>
<proteinExistence type="predicted"/>
<keyword evidence="1" id="KW-0812">Transmembrane</keyword>
<comment type="caution">
    <text evidence="2">The sequence shown here is derived from an EMBL/GenBank/DDBJ whole genome shotgun (WGS) entry which is preliminary data.</text>
</comment>
<gene>
    <name evidence="2" type="ORF">C1H76_7521</name>
</gene>
<evidence type="ECO:0000313" key="2">
    <source>
        <dbReference type="EMBL" id="TKX20268.1"/>
    </source>
</evidence>